<dbReference type="STRING" id="1619122.UX73_C0008G0020"/>
<dbReference type="Proteomes" id="UP000034873">
    <property type="component" value="Unassembled WGS sequence"/>
</dbReference>
<dbReference type="EMBL" id="LCNH01000008">
    <property type="protein sequence ID" value="KKU51079.1"/>
    <property type="molecule type" value="Genomic_DNA"/>
</dbReference>
<evidence type="ECO:0000313" key="3">
    <source>
        <dbReference type="Proteomes" id="UP000034873"/>
    </source>
</evidence>
<evidence type="ECO:0008006" key="4">
    <source>
        <dbReference type="Google" id="ProtNLM"/>
    </source>
</evidence>
<name>A0A0G1R1N7_UNCKA</name>
<feature type="transmembrane region" description="Helical" evidence="1">
    <location>
        <begin position="280"/>
        <end position="303"/>
    </location>
</feature>
<feature type="transmembrane region" description="Helical" evidence="1">
    <location>
        <begin position="179"/>
        <end position="198"/>
    </location>
</feature>
<proteinExistence type="predicted"/>
<sequence>MFFLSTGVYLSNIYTDFKNNMGDKMFRHLMVSADIVPNTFLPYLIVKEKTIAFDSIYKLTKRFDSTVEKPYFLIQTASGYKSVYPILTGIMALPFYFVPLVLNKIPTFIYHENILKVFILGRITATIYTAASVFLFYLVIDRFSSDTKLKIFFTLFYAFGTSSWSIASRGLWQHTTSQFFISIFLLLALASLKSPKFLSYTGLVLGLAVLVRPTNIILALTYSIYIFTRQRQLFVKFIAFALPAAVFLFAYNYIVFGSFFTEGYGARNDYNWSTPLSESLPGFLVSPARSFLFISPPLLLAFYSMYKLVKAKEFAGAANVLLKYLSYAFVFTLFLYAKWYTWDGANAFGYRMLSDYVPIIGLLSFLTVANFKKLGKIVLFVLILYSFYVHANAVFYKKSRCSKENNWNFVCLSPPTKLW</sequence>
<feature type="transmembrane region" description="Helical" evidence="1">
    <location>
        <begin position="151"/>
        <end position="172"/>
    </location>
</feature>
<dbReference type="AlphaFoldDB" id="A0A0G1R1N7"/>
<organism evidence="2 3">
    <name type="scientific">candidate division WWE3 bacterium GW2011_GWC1_47_10</name>
    <dbReference type="NCBI Taxonomy" id="1619122"/>
    <lineage>
        <taxon>Bacteria</taxon>
        <taxon>Katanobacteria</taxon>
    </lineage>
</organism>
<feature type="transmembrane region" description="Helical" evidence="1">
    <location>
        <begin position="324"/>
        <end position="342"/>
    </location>
</feature>
<reference evidence="2 3" key="1">
    <citation type="journal article" date="2015" name="Nature">
        <title>rRNA introns, odd ribosomes, and small enigmatic genomes across a large radiation of phyla.</title>
        <authorList>
            <person name="Brown C.T."/>
            <person name="Hug L.A."/>
            <person name="Thomas B.C."/>
            <person name="Sharon I."/>
            <person name="Castelle C.J."/>
            <person name="Singh A."/>
            <person name="Wilkins M.J."/>
            <person name="Williams K.H."/>
            <person name="Banfield J.F."/>
        </authorList>
    </citation>
    <scope>NUCLEOTIDE SEQUENCE [LARGE SCALE GENOMIC DNA]</scope>
</reference>
<feature type="transmembrane region" description="Helical" evidence="1">
    <location>
        <begin position="348"/>
        <end position="370"/>
    </location>
</feature>
<feature type="transmembrane region" description="Helical" evidence="1">
    <location>
        <begin position="237"/>
        <end position="260"/>
    </location>
</feature>
<accession>A0A0G1R1N7</accession>
<feature type="transmembrane region" description="Helical" evidence="1">
    <location>
        <begin position="83"/>
        <end position="102"/>
    </location>
</feature>
<evidence type="ECO:0000313" key="2">
    <source>
        <dbReference type="EMBL" id="KKU51079.1"/>
    </source>
</evidence>
<feature type="transmembrane region" description="Helical" evidence="1">
    <location>
        <begin position="377"/>
        <end position="396"/>
    </location>
</feature>
<keyword evidence="1" id="KW-0472">Membrane</keyword>
<gene>
    <name evidence="2" type="ORF">UX73_C0008G0020</name>
</gene>
<feature type="transmembrane region" description="Helical" evidence="1">
    <location>
        <begin position="204"/>
        <end position="225"/>
    </location>
</feature>
<feature type="transmembrane region" description="Helical" evidence="1">
    <location>
        <begin position="114"/>
        <end position="139"/>
    </location>
</feature>
<protein>
    <recommendedName>
        <fullName evidence="4">Glycosyltransferase RgtA/B/C/D-like domain-containing protein</fullName>
    </recommendedName>
</protein>
<keyword evidence="1" id="KW-1133">Transmembrane helix</keyword>
<evidence type="ECO:0000256" key="1">
    <source>
        <dbReference type="SAM" id="Phobius"/>
    </source>
</evidence>
<keyword evidence="1" id="KW-0812">Transmembrane</keyword>
<comment type="caution">
    <text evidence="2">The sequence shown here is derived from an EMBL/GenBank/DDBJ whole genome shotgun (WGS) entry which is preliminary data.</text>
</comment>